<dbReference type="AlphaFoldDB" id="A0A8H6YQP1"/>
<evidence type="ECO:0000313" key="4">
    <source>
        <dbReference type="Proteomes" id="UP000620124"/>
    </source>
</evidence>
<feature type="transmembrane region" description="Helical" evidence="1">
    <location>
        <begin position="176"/>
        <end position="195"/>
    </location>
</feature>
<feature type="domain" description="DUF6535" evidence="2">
    <location>
        <begin position="19"/>
        <end position="197"/>
    </location>
</feature>
<name>A0A8H6YQP1_9AGAR</name>
<feature type="transmembrane region" description="Helical" evidence="1">
    <location>
        <begin position="115"/>
        <end position="134"/>
    </location>
</feature>
<organism evidence="3 4">
    <name type="scientific">Mycena venus</name>
    <dbReference type="NCBI Taxonomy" id="2733690"/>
    <lineage>
        <taxon>Eukaryota</taxon>
        <taxon>Fungi</taxon>
        <taxon>Dikarya</taxon>
        <taxon>Basidiomycota</taxon>
        <taxon>Agaricomycotina</taxon>
        <taxon>Agaricomycetes</taxon>
        <taxon>Agaricomycetidae</taxon>
        <taxon>Agaricales</taxon>
        <taxon>Marasmiineae</taxon>
        <taxon>Mycenaceae</taxon>
        <taxon>Mycena</taxon>
    </lineage>
</organism>
<dbReference type="Pfam" id="PF20153">
    <property type="entry name" value="DUF6535"/>
    <property type="match status" value="1"/>
</dbReference>
<proteinExistence type="predicted"/>
<gene>
    <name evidence="3" type="ORF">MVEN_00608900</name>
</gene>
<dbReference type="InterPro" id="IPR045338">
    <property type="entry name" value="DUF6535"/>
</dbReference>
<keyword evidence="4" id="KW-1185">Reference proteome</keyword>
<dbReference type="EMBL" id="JACAZI010000004">
    <property type="protein sequence ID" value="KAF7362601.1"/>
    <property type="molecule type" value="Genomic_DNA"/>
</dbReference>
<keyword evidence="1" id="KW-0812">Transmembrane</keyword>
<feature type="transmembrane region" description="Helical" evidence="1">
    <location>
        <begin position="201"/>
        <end position="224"/>
    </location>
</feature>
<keyword evidence="1" id="KW-0472">Membrane</keyword>
<accession>A0A8H6YQP1</accession>
<dbReference type="OrthoDB" id="2961583at2759"/>
<evidence type="ECO:0000313" key="3">
    <source>
        <dbReference type="EMBL" id="KAF7362601.1"/>
    </source>
</evidence>
<protein>
    <recommendedName>
        <fullName evidence="2">DUF6535 domain-containing protein</fullName>
    </recommendedName>
</protein>
<dbReference type="Proteomes" id="UP000620124">
    <property type="component" value="Unassembled WGS sequence"/>
</dbReference>
<sequence>MDDKERDNLEHEAAAAKLWALYVSEAEKYDRGLVESWKSDMEGMLIFAGLFSASLTAFLIESYKTLIPDSGDTGVLLLAQISQQLAAQANGTAFVVTPGPAVPFTPLTSSLVCNVLWFLSLGLSLTCALIATLLEQWARDFLHRADMRSAPVIRARVYSFLYYGLKRFRMHTVVEIIPLLLHASLLFFFAGLVAFLISINIIVTAVVGVMLAVVGGIYAGLTLLPSFHLDCPYRTPLSGPFWQLRCTLSNVMLHRRLVAPSDPPRKSDETIVESMFTQATKYSQERFDRDAKALVWTVKSLSDDAELEPLVEVIPDILWGSDRRRYVYDDHIRRLINDPDVQLLHRIRKFLDGCDSGHLTPEHSRRRQISCYKAQWALASLSNAEASSRPWFPGLLRYPYGPLDPEVISCSLSATALQRSANYHAAQDLLQDTLKYLRMISSAKVAMSHVAGLRRCLTELQVHYDINFDFKFPPMEDSLQWSSESRLSATTDLTQTIEGLPFTAPFAILLAYLDAAQSRSLIPFQFAKTQDLIAPKKMIPLSSASLGRLHSALDRIVDRHMDLFRSEETFQPADEMFCTMLWYWQPEETTAPLPALPWAAIEYLNNRKSPDAVNRAAWSLSGAWKCFAATICHPPSPSVIPTYYPTVRPWRVIMGVSPATSPTDSLAESLTAIWTIFHRNSGSSAMGQMDLLTLEAIIQAVSQSKLPLIGKSVLTLAKTTLLWKLKGSGNVASLSNHSIFPLDPTHVTDQPSGTFENFARRWTEAALQTVTEFIEDCGSIDLPFEAFETLQVFEAGCFAPSTPVRPLYQRRFATAVHKLFHTSVDSPVRDAVVHQVLRSTLLHSYAPNNIPQDSMEESGPWLDDAEASASATLKATFIDYLKKLSPTDKRFELVQELVTQLDALHPENIDESEGVMSSTTDQVSCTFDLDEQHPSLPSP</sequence>
<evidence type="ECO:0000259" key="2">
    <source>
        <dbReference type="Pfam" id="PF20153"/>
    </source>
</evidence>
<reference evidence="3" key="1">
    <citation type="submission" date="2020-05" db="EMBL/GenBank/DDBJ databases">
        <title>Mycena genomes resolve the evolution of fungal bioluminescence.</title>
        <authorList>
            <person name="Tsai I.J."/>
        </authorList>
    </citation>
    <scope>NUCLEOTIDE SEQUENCE</scope>
    <source>
        <strain evidence="3">CCC161011</strain>
    </source>
</reference>
<evidence type="ECO:0000256" key="1">
    <source>
        <dbReference type="SAM" id="Phobius"/>
    </source>
</evidence>
<comment type="caution">
    <text evidence="3">The sequence shown here is derived from an EMBL/GenBank/DDBJ whole genome shotgun (WGS) entry which is preliminary data.</text>
</comment>
<keyword evidence="1" id="KW-1133">Transmembrane helix</keyword>